<evidence type="ECO:0000259" key="2">
    <source>
        <dbReference type="Pfam" id="PF10091"/>
    </source>
</evidence>
<dbReference type="InterPro" id="IPR014755">
    <property type="entry name" value="Cu-Rt/internalin_Ig-like"/>
</dbReference>
<gene>
    <name evidence="4" type="ORF">GCM10011386_37420</name>
</gene>
<dbReference type="EMBL" id="BMIK01000017">
    <property type="protein sequence ID" value="GGC41804.1"/>
    <property type="molecule type" value="Genomic_DNA"/>
</dbReference>
<organism evidence="4 5">
    <name type="scientific">Parapedobacter defluvii</name>
    <dbReference type="NCBI Taxonomy" id="2045106"/>
    <lineage>
        <taxon>Bacteria</taxon>
        <taxon>Pseudomonadati</taxon>
        <taxon>Bacteroidota</taxon>
        <taxon>Sphingobacteriia</taxon>
        <taxon>Sphingobacteriales</taxon>
        <taxon>Sphingobacteriaceae</taxon>
        <taxon>Parapedobacter</taxon>
    </lineage>
</organism>
<dbReference type="Proteomes" id="UP000597338">
    <property type="component" value="Unassembled WGS sequence"/>
</dbReference>
<protein>
    <recommendedName>
        <fullName evidence="6">Glycoamylase-like domain-containing protein</fullName>
    </recommendedName>
</protein>
<dbReference type="Pfam" id="PF10091">
    <property type="entry name" value="Glycoamylase"/>
    <property type="match status" value="1"/>
</dbReference>
<feature type="domain" description="Glycoamylase-like" evidence="2">
    <location>
        <begin position="431"/>
        <end position="645"/>
    </location>
</feature>
<name>A0ABQ1MKI9_9SPHI</name>
<dbReference type="Gene3D" id="1.50.10.140">
    <property type="match status" value="1"/>
</dbReference>
<evidence type="ECO:0000256" key="1">
    <source>
        <dbReference type="ARBA" id="ARBA00022729"/>
    </source>
</evidence>
<evidence type="ECO:0000313" key="4">
    <source>
        <dbReference type="EMBL" id="GGC41804.1"/>
    </source>
</evidence>
<dbReference type="Gene3D" id="2.60.40.1220">
    <property type="match status" value="1"/>
</dbReference>
<feature type="domain" description="SbsA Ig-like" evidence="3">
    <location>
        <begin position="160"/>
        <end position="243"/>
    </location>
</feature>
<keyword evidence="1" id="KW-0732">Signal</keyword>
<dbReference type="InterPro" id="IPR019282">
    <property type="entry name" value="Glycoamylase-like_cons_dom"/>
</dbReference>
<evidence type="ECO:0008006" key="6">
    <source>
        <dbReference type="Google" id="ProtNLM"/>
    </source>
</evidence>
<dbReference type="InterPro" id="IPR032812">
    <property type="entry name" value="SbsA_Ig"/>
</dbReference>
<feature type="domain" description="SbsA Ig-like" evidence="3">
    <location>
        <begin position="51"/>
        <end position="136"/>
    </location>
</feature>
<reference evidence="5" key="1">
    <citation type="journal article" date="2019" name="Int. J. Syst. Evol. Microbiol.">
        <title>The Global Catalogue of Microorganisms (GCM) 10K type strain sequencing project: providing services to taxonomists for standard genome sequencing and annotation.</title>
        <authorList>
            <consortium name="The Broad Institute Genomics Platform"/>
            <consortium name="The Broad Institute Genome Sequencing Center for Infectious Disease"/>
            <person name="Wu L."/>
            <person name="Ma J."/>
        </authorList>
    </citation>
    <scope>NUCLEOTIDE SEQUENCE [LARGE SCALE GENOMIC DNA]</scope>
    <source>
        <strain evidence="5">CGMCC 1.15342</strain>
    </source>
</reference>
<evidence type="ECO:0000259" key="3">
    <source>
        <dbReference type="Pfam" id="PF13205"/>
    </source>
</evidence>
<sequence length="662" mass="72321">MSVSVPIRFVYFILLAGLLAGCKKNPVGTLTLLQVSVGEVALALDGTVVDGVPLDRSITLVFSQPVDQATAHTAITLSNGDGPVAVSLAFLSGGASVVVHPSGPLRSNATYTLAVSEQLRGTDGSRGPVYAIQFKTLVEDLQVVAIEVDGENKGQDNVLTDIPLELQLTLRFSNPVDQASLEKAITLTGATGTANIQLGLASDAQSVTLVSNASLDGLTKYELRISDALVGAGGERFSGLTKTLYTTLDPAPKFPVISDEELLTLVQRQTFNYFWDFAHPNSGMARERNTSGDLVTTGGSGFGIMALIVGMERGFISRNQGVERLERIVSFLETADRFHGAWSHWINGNTGAVMPFSTNDNGGDLVETSLLMQGLITMRQYLAASTPAEKQLIDRVNVLWQSVEWDWYRRDGQDVLYWHWSPDKAWVMNLPIRGWNECLITYVLAAASPTHGIPETVYSKGWARNGEMRNGATYEGVELPLGAEYGGPLFFSQYSFLGIDPRGLSDAYADYWTQNVNHTLINYRYCIRNPRKYVGYGPPTGGWGLTASDNHEGYSAHSPTNDLGVISPTAALSAFPYTPDESMEALKFFYYTMGDKLWGTYGFYDAFNSTQQWVADSYLAIDQGPIIVMIENHRTGLLWDLFMSAPEIKDGLRKLGFDGPKL</sequence>
<evidence type="ECO:0000313" key="5">
    <source>
        <dbReference type="Proteomes" id="UP000597338"/>
    </source>
</evidence>
<comment type="caution">
    <text evidence="4">The sequence shown here is derived from an EMBL/GenBank/DDBJ whole genome shotgun (WGS) entry which is preliminary data.</text>
</comment>
<keyword evidence="5" id="KW-1185">Reference proteome</keyword>
<dbReference type="RefSeq" id="WP_188752993.1">
    <property type="nucleotide sequence ID" value="NZ_BMIK01000017.1"/>
</dbReference>
<dbReference type="Pfam" id="PF13205">
    <property type="entry name" value="Big_5"/>
    <property type="match status" value="2"/>
</dbReference>
<proteinExistence type="predicted"/>
<accession>A0ABQ1MKI9</accession>